<organism evidence="3">
    <name type="scientific">Chryseobacterium sp. B5</name>
    <dbReference type="NCBI Taxonomy" id="2050562"/>
    <lineage>
        <taxon>Bacteria</taxon>
        <taxon>Pseudomonadati</taxon>
        <taxon>Bacteroidota</taxon>
        <taxon>Flavobacteriia</taxon>
        <taxon>Flavobacteriales</taxon>
        <taxon>Weeksellaceae</taxon>
        <taxon>Chryseobacterium group</taxon>
        <taxon>Chryseobacterium</taxon>
    </lineage>
</organism>
<dbReference type="AlphaFoldDB" id="A0A2G7TDX8"/>
<evidence type="ECO:0000256" key="1">
    <source>
        <dbReference type="SAM" id="MobiDB-lite"/>
    </source>
</evidence>
<name>A0A2G7TDX8_9FLAO</name>
<feature type="region of interest" description="Disordered" evidence="1">
    <location>
        <begin position="35"/>
        <end position="56"/>
    </location>
</feature>
<accession>A0A2G7TDX8</accession>
<feature type="signal peptide" evidence="2">
    <location>
        <begin position="1"/>
        <end position="28"/>
    </location>
</feature>
<sequence length="182" mass="19954">MTTTFRRTLASAAAATALLASFALPSYAQTAAPAAPAAATTTAPKPDRAMHKHGDRREHMQQRIAKLKADLKLTPAQETAWNTYAATFKPGERPQRMEREDFAKLTTPQRIDKMREMRAQRAADADRRGEATKAFYAQLDASQQKTFDAATLHKGHPGHHGMDHGPRHDHKSGQARPAPAPA</sequence>
<evidence type="ECO:0000313" key="3">
    <source>
        <dbReference type="EMBL" id="PII37273.1"/>
    </source>
</evidence>
<dbReference type="PROSITE" id="PS51318">
    <property type="entry name" value="TAT"/>
    <property type="match status" value="1"/>
</dbReference>
<gene>
    <name evidence="3" type="ORF">CTI11_01760</name>
</gene>
<protein>
    <recommendedName>
        <fullName evidence="4">LTXXQ motif family protein</fullName>
    </recommendedName>
</protein>
<comment type="caution">
    <text evidence="3">The sequence shown here is derived from an EMBL/GenBank/DDBJ whole genome shotgun (WGS) entry which is preliminary data.</text>
</comment>
<dbReference type="GO" id="GO:0042597">
    <property type="term" value="C:periplasmic space"/>
    <property type="evidence" value="ECO:0007669"/>
    <property type="project" value="InterPro"/>
</dbReference>
<dbReference type="Pfam" id="PF07813">
    <property type="entry name" value="LTXXQ"/>
    <property type="match status" value="1"/>
</dbReference>
<dbReference type="EMBL" id="PEKC01000004">
    <property type="protein sequence ID" value="PII37273.1"/>
    <property type="molecule type" value="Genomic_DNA"/>
</dbReference>
<feature type="region of interest" description="Disordered" evidence="1">
    <location>
        <begin position="146"/>
        <end position="182"/>
    </location>
</feature>
<reference evidence="3" key="1">
    <citation type="submission" date="2017-10" db="EMBL/GenBank/DDBJ databases">
        <title>Chryseobacterium sp. B5 is a hydrocarbonoclastic and plant growth promoting bacterium.</title>
        <authorList>
            <person name="Thijs S."/>
            <person name="Gkorezis P."/>
            <person name="Van Hamme J."/>
        </authorList>
    </citation>
    <scope>NUCLEOTIDE SEQUENCE</scope>
    <source>
        <strain evidence="3">B5</strain>
    </source>
</reference>
<feature type="chain" id="PRO_5013661106" description="LTXXQ motif family protein" evidence="2">
    <location>
        <begin position="29"/>
        <end position="182"/>
    </location>
</feature>
<evidence type="ECO:0000256" key="2">
    <source>
        <dbReference type="SAM" id="SignalP"/>
    </source>
</evidence>
<proteinExistence type="predicted"/>
<dbReference type="InterPro" id="IPR006311">
    <property type="entry name" value="TAT_signal"/>
</dbReference>
<feature type="compositionally biased region" description="Low complexity" evidence="1">
    <location>
        <begin position="35"/>
        <end position="44"/>
    </location>
</feature>
<keyword evidence="2" id="KW-0732">Signal</keyword>
<dbReference type="InterPro" id="IPR012899">
    <property type="entry name" value="LTXXQ"/>
</dbReference>
<evidence type="ECO:0008006" key="4">
    <source>
        <dbReference type="Google" id="ProtNLM"/>
    </source>
</evidence>